<keyword evidence="2" id="KW-1185">Reference proteome</keyword>
<proteinExistence type="predicted"/>
<organism evidence="1 2">
    <name type="scientific">Erwinia tracheiphila</name>
    <dbReference type="NCBI Taxonomy" id="65700"/>
    <lineage>
        <taxon>Bacteria</taxon>
        <taxon>Pseudomonadati</taxon>
        <taxon>Pseudomonadota</taxon>
        <taxon>Gammaproteobacteria</taxon>
        <taxon>Enterobacterales</taxon>
        <taxon>Erwiniaceae</taxon>
        <taxon>Erwinia</taxon>
    </lineage>
</organism>
<name>A0A0M2KD17_9GAMM</name>
<accession>A0A0M2KD17</accession>
<dbReference type="PATRIC" id="fig|65700.7.peg.4423"/>
<evidence type="ECO:0000313" key="1">
    <source>
        <dbReference type="EMBL" id="KKF36849.1"/>
    </source>
</evidence>
<comment type="caution">
    <text evidence="1">The sequence shown here is derived from an EMBL/GenBank/DDBJ whole genome shotgun (WGS) entry which is preliminary data.</text>
</comment>
<dbReference type="AlphaFoldDB" id="A0A0M2KD17"/>
<dbReference type="Proteomes" id="UP000033924">
    <property type="component" value="Unassembled WGS sequence"/>
</dbReference>
<reference evidence="1 2" key="1">
    <citation type="submission" date="2015-01" db="EMBL/GenBank/DDBJ databases">
        <title>Erwinia tracheiphila.</title>
        <authorList>
            <person name="Shapiro L.R."/>
        </authorList>
    </citation>
    <scope>NUCLEOTIDE SEQUENCE [LARGE SCALE GENOMIC DNA]</scope>
    <source>
        <strain evidence="1 2">BuffGH</strain>
    </source>
</reference>
<evidence type="ECO:0000313" key="2">
    <source>
        <dbReference type="Proteomes" id="UP000033924"/>
    </source>
</evidence>
<dbReference type="EMBL" id="JXNU01000003">
    <property type="protein sequence ID" value="KKF36849.1"/>
    <property type="molecule type" value="Genomic_DNA"/>
</dbReference>
<dbReference type="STRING" id="65700.SY86_17720"/>
<gene>
    <name evidence="1" type="ORF">SY86_17720</name>
</gene>
<protein>
    <submittedName>
        <fullName evidence="1">Uncharacterized protein</fullName>
    </submittedName>
</protein>
<sequence length="63" mass="6624">MILSNISVPLLGLVDTVVTDHLNNASYLGGVAVGSGNRSCQSVGYMLSAGRHVYSRQACQRDA</sequence>